<dbReference type="InterPro" id="IPR050983">
    <property type="entry name" value="GST_Omega/HSP26"/>
</dbReference>
<dbReference type="PROSITE" id="PS50405">
    <property type="entry name" value="GST_CTER"/>
    <property type="match status" value="1"/>
</dbReference>
<evidence type="ECO:0000313" key="5">
    <source>
        <dbReference type="Proteomes" id="UP000002630"/>
    </source>
</evidence>
<feature type="signal peptide" evidence="1">
    <location>
        <begin position="1"/>
        <end position="21"/>
    </location>
</feature>
<dbReference type="EMBL" id="FN649728">
    <property type="protein sequence ID" value="CBN77611.1"/>
    <property type="molecule type" value="Genomic_DNA"/>
</dbReference>
<accession>D8LMK1</accession>
<dbReference type="InParanoid" id="D8LMK1"/>
<dbReference type="InterPro" id="IPR036282">
    <property type="entry name" value="Glutathione-S-Trfase_C_sf"/>
</dbReference>
<dbReference type="Proteomes" id="UP000002630">
    <property type="component" value="Linkage Group LG03"/>
</dbReference>
<evidence type="ECO:0000259" key="2">
    <source>
        <dbReference type="PROSITE" id="PS50404"/>
    </source>
</evidence>
<dbReference type="Pfam" id="PF13409">
    <property type="entry name" value="GST_N_2"/>
    <property type="match status" value="1"/>
</dbReference>
<gene>
    <name evidence="4" type="primary">GST</name>
    <name evidence="4" type="ORF">Esi_0004_0261</name>
</gene>
<feature type="chain" id="PRO_5003117369" evidence="1">
    <location>
        <begin position="22"/>
        <end position="295"/>
    </location>
</feature>
<keyword evidence="5" id="KW-1185">Reference proteome</keyword>
<dbReference type="AlphaFoldDB" id="D8LMK1"/>
<dbReference type="STRING" id="2880.D8LMK1"/>
<dbReference type="PANTHER" id="PTHR43968">
    <property type="match status" value="1"/>
</dbReference>
<evidence type="ECO:0000313" key="4">
    <source>
        <dbReference type="EMBL" id="CBN77611.1"/>
    </source>
</evidence>
<feature type="domain" description="GST C-terminal" evidence="3">
    <location>
        <begin position="144"/>
        <end position="281"/>
    </location>
</feature>
<protein>
    <submittedName>
        <fullName evidence="4">Glutathione S-transferase</fullName>
    </submittedName>
</protein>
<dbReference type="InterPro" id="IPR004045">
    <property type="entry name" value="Glutathione_S-Trfase_N"/>
</dbReference>
<dbReference type="Pfam" id="PF00043">
    <property type="entry name" value="GST_C"/>
    <property type="match status" value="1"/>
</dbReference>
<dbReference type="InterPro" id="IPR040079">
    <property type="entry name" value="Glutathione_S-Trfase"/>
</dbReference>
<dbReference type="SUPFAM" id="SSF47616">
    <property type="entry name" value="GST C-terminal domain-like"/>
    <property type="match status" value="1"/>
</dbReference>
<dbReference type="CDD" id="cd00570">
    <property type="entry name" value="GST_N_family"/>
    <property type="match status" value="1"/>
</dbReference>
<dbReference type="Gene3D" id="1.20.1050.10">
    <property type="match status" value="1"/>
</dbReference>
<name>D8LMK1_ECTSI</name>
<organism evidence="4 5">
    <name type="scientific">Ectocarpus siliculosus</name>
    <name type="common">Brown alga</name>
    <name type="synonym">Conferva siliculosa</name>
    <dbReference type="NCBI Taxonomy" id="2880"/>
    <lineage>
        <taxon>Eukaryota</taxon>
        <taxon>Sar</taxon>
        <taxon>Stramenopiles</taxon>
        <taxon>Ochrophyta</taxon>
        <taxon>PX clade</taxon>
        <taxon>Phaeophyceae</taxon>
        <taxon>Ectocarpales</taxon>
        <taxon>Ectocarpaceae</taxon>
        <taxon>Ectocarpus</taxon>
    </lineage>
</organism>
<proteinExistence type="predicted"/>
<feature type="domain" description="GST N-terminal" evidence="2">
    <location>
        <begin position="53"/>
        <end position="133"/>
    </location>
</feature>
<reference evidence="4 5" key="1">
    <citation type="journal article" date="2010" name="Nature">
        <title>The Ectocarpus genome and the independent evolution of multicellularity in brown algae.</title>
        <authorList>
            <person name="Cock J.M."/>
            <person name="Sterck L."/>
            <person name="Rouze P."/>
            <person name="Scornet D."/>
            <person name="Allen A.E."/>
            <person name="Amoutzias G."/>
            <person name="Anthouard V."/>
            <person name="Artiguenave F."/>
            <person name="Aury J.M."/>
            <person name="Badger J.H."/>
            <person name="Beszteri B."/>
            <person name="Billiau K."/>
            <person name="Bonnet E."/>
            <person name="Bothwell J.H."/>
            <person name="Bowler C."/>
            <person name="Boyen C."/>
            <person name="Brownlee C."/>
            <person name="Carrano C.J."/>
            <person name="Charrier B."/>
            <person name="Cho G.Y."/>
            <person name="Coelho S.M."/>
            <person name="Collen J."/>
            <person name="Corre E."/>
            <person name="Da Silva C."/>
            <person name="Delage L."/>
            <person name="Delaroque N."/>
            <person name="Dittami S.M."/>
            <person name="Doulbeau S."/>
            <person name="Elias M."/>
            <person name="Farnham G."/>
            <person name="Gachon C.M."/>
            <person name="Gschloessl B."/>
            <person name="Heesch S."/>
            <person name="Jabbari K."/>
            <person name="Jubin C."/>
            <person name="Kawai H."/>
            <person name="Kimura K."/>
            <person name="Kloareg B."/>
            <person name="Kupper F.C."/>
            <person name="Lang D."/>
            <person name="Le Bail A."/>
            <person name="Leblanc C."/>
            <person name="Lerouge P."/>
            <person name="Lohr M."/>
            <person name="Lopez P.J."/>
            <person name="Martens C."/>
            <person name="Maumus F."/>
            <person name="Michel G."/>
            <person name="Miranda-Saavedra D."/>
            <person name="Morales J."/>
            <person name="Moreau H."/>
            <person name="Motomura T."/>
            <person name="Nagasato C."/>
            <person name="Napoli C.A."/>
            <person name="Nelson D.R."/>
            <person name="Nyvall-Collen P."/>
            <person name="Peters A.F."/>
            <person name="Pommier C."/>
            <person name="Potin P."/>
            <person name="Poulain J."/>
            <person name="Quesneville H."/>
            <person name="Read B."/>
            <person name="Rensing S.A."/>
            <person name="Ritter A."/>
            <person name="Rousvoal S."/>
            <person name="Samanta M."/>
            <person name="Samson G."/>
            <person name="Schroeder D.C."/>
            <person name="Segurens B."/>
            <person name="Strittmatter M."/>
            <person name="Tonon T."/>
            <person name="Tregear J.W."/>
            <person name="Valentin K."/>
            <person name="von Dassow P."/>
            <person name="Yamagishi T."/>
            <person name="Van de Peer Y."/>
            <person name="Wincker P."/>
        </authorList>
    </citation>
    <scope>NUCLEOTIDE SEQUENCE [LARGE SCALE GENOMIC DNA]</scope>
    <source>
        <strain evidence="5">Ec32 / CCAP1310/4</strain>
    </source>
</reference>
<dbReference type="InterPro" id="IPR036249">
    <property type="entry name" value="Thioredoxin-like_sf"/>
</dbReference>
<dbReference type="OrthoDB" id="4951845at2759"/>
<dbReference type="PROSITE" id="PS50404">
    <property type="entry name" value="GST_NTER"/>
    <property type="match status" value="1"/>
</dbReference>
<dbReference type="GO" id="GO:0005737">
    <property type="term" value="C:cytoplasm"/>
    <property type="evidence" value="ECO:0007669"/>
    <property type="project" value="TreeGrafter"/>
</dbReference>
<dbReference type="InterPro" id="IPR010987">
    <property type="entry name" value="Glutathione-S-Trfase_C-like"/>
</dbReference>
<dbReference type="SUPFAM" id="SSF52833">
    <property type="entry name" value="Thioredoxin-like"/>
    <property type="match status" value="1"/>
</dbReference>
<evidence type="ECO:0000259" key="3">
    <source>
        <dbReference type="PROSITE" id="PS50405"/>
    </source>
</evidence>
<dbReference type="GO" id="GO:0016740">
    <property type="term" value="F:transferase activity"/>
    <property type="evidence" value="ECO:0007669"/>
    <property type="project" value="UniProtKB-KW"/>
</dbReference>
<keyword evidence="1" id="KW-0732">Signal</keyword>
<dbReference type="SFLD" id="SFLDS00019">
    <property type="entry name" value="Glutathione_Transferase_(cytos"/>
    <property type="match status" value="1"/>
</dbReference>
<dbReference type="Gene3D" id="3.40.30.10">
    <property type="entry name" value="Glutaredoxin"/>
    <property type="match status" value="1"/>
</dbReference>
<sequence>MSTTLLLAAAGLAALNSPASGFVAAVGTPARAAPAAAAAAATKVSADGSDAEPAFTLYSSDKCPYAQRTWIAARELGVPFKFHAMELGKDNREEWFLKLNPLGKVPTIVCGDDVIYESLVVNEYLAEKFPPGGEYDPSPLLPASPADKAKVRIVASRSSDLVTAYFTYLSNKDEEQEAEKREKLEKELKALDAWAAASAGEGEACGWLCGEAGEGRMTLADVAYFPFLERIAATLEPFKGWSLGDIEVPALVAWIDKCRARESVAGTLKDPAMWAELYKMFLGVNYFERAGVAKK</sequence>
<dbReference type="EMBL" id="FN648596">
    <property type="protein sequence ID" value="CBN77611.1"/>
    <property type="molecule type" value="Genomic_DNA"/>
</dbReference>
<dbReference type="SFLD" id="SFLDG00358">
    <property type="entry name" value="Main_(cytGST)"/>
    <property type="match status" value="1"/>
</dbReference>
<dbReference type="PANTHER" id="PTHR43968:SF6">
    <property type="entry name" value="GLUTATHIONE S-TRANSFERASE OMEGA"/>
    <property type="match status" value="1"/>
</dbReference>
<dbReference type="InterPro" id="IPR004046">
    <property type="entry name" value="GST_C"/>
</dbReference>
<evidence type="ECO:0000256" key="1">
    <source>
        <dbReference type="SAM" id="SignalP"/>
    </source>
</evidence>